<feature type="signal peptide" evidence="2">
    <location>
        <begin position="1"/>
        <end position="16"/>
    </location>
</feature>
<name>A0A197JLE0_9FUNG</name>
<evidence type="ECO:0000256" key="2">
    <source>
        <dbReference type="SAM" id="SignalP"/>
    </source>
</evidence>
<evidence type="ECO:0000313" key="4">
    <source>
        <dbReference type="Proteomes" id="UP000078512"/>
    </source>
</evidence>
<organism evidence="3 4">
    <name type="scientific">Linnemannia elongata AG-77</name>
    <dbReference type="NCBI Taxonomy" id="1314771"/>
    <lineage>
        <taxon>Eukaryota</taxon>
        <taxon>Fungi</taxon>
        <taxon>Fungi incertae sedis</taxon>
        <taxon>Mucoromycota</taxon>
        <taxon>Mortierellomycotina</taxon>
        <taxon>Mortierellomycetes</taxon>
        <taxon>Mortierellales</taxon>
        <taxon>Mortierellaceae</taxon>
        <taxon>Linnemannia</taxon>
    </lineage>
</organism>
<keyword evidence="1" id="KW-1133">Transmembrane helix</keyword>
<gene>
    <name evidence="3" type="ORF">K457DRAFT_900247</name>
</gene>
<dbReference type="EMBL" id="KV442072">
    <property type="protein sequence ID" value="OAQ25965.1"/>
    <property type="molecule type" value="Genomic_DNA"/>
</dbReference>
<keyword evidence="1" id="KW-0812">Transmembrane</keyword>
<dbReference type="AlphaFoldDB" id="A0A197JLE0"/>
<dbReference type="Proteomes" id="UP000078512">
    <property type="component" value="Unassembled WGS sequence"/>
</dbReference>
<protein>
    <submittedName>
        <fullName evidence="3">Uncharacterized protein</fullName>
    </submittedName>
</protein>
<keyword evidence="4" id="KW-1185">Reference proteome</keyword>
<keyword evidence="2" id="KW-0732">Signal</keyword>
<proteinExistence type="predicted"/>
<sequence>MVCLLHCWAIVVECHSSEFLLSENSFDFGPPIVQVFGGDLSGAVQHTRLDTGLDLEQEFVLGHVGLFAHCGSGGGGGVGRSGICIIGDVRVGLGAGRGSLGRWRHDAFPEAADQPILLNPCLVVSHIGTILSIIFLFVAVHIIGISNHGLCTNLIDLNLSVIRINLRLSIGQLPLTRNTKITALNPILQRQQRDLVSSRRRSCCSKLLHILGRESRLLSRTIIRCSLIIISICRVVRGSSSEVLGKEGFGLCDPLIGGGLETESGEVEEGFCGLHGECLDLFGRQRGRCCLGWSCSCGAGASSGDVGEGG</sequence>
<feature type="transmembrane region" description="Helical" evidence="1">
    <location>
        <begin position="123"/>
        <end position="145"/>
    </location>
</feature>
<accession>A0A197JLE0</accession>
<evidence type="ECO:0000313" key="3">
    <source>
        <dbReference type="EMBL" id="OAQ25965.1"/>
    </source>
</evidence>
<keyword evidence="1" id="KW-0472">Membrane</keyword>
<reference evidence="3 4" key="1">
    <citation type="submission" date="2016-05" db="EMBL/GenBank/DDBJ databases">
        <title>Genome sequencing reveals origins of a unique bacterial endosymbiosis in the earliest lineages of terrestrial Fungi.</title>
        <authorList>
            <consortium name="DOE Joint Genome Institute"/>
            <person name="Uehling J."/>
            <person name="Gryganskyi A."/>
            <person name="Hameed K."/>
            <person name="Tschaplinski T."/>
            <person name="Misztal P."/>
            <person name="Wu S."/>
            <person name="Desiro A."/>
            <person name="Vande Pol N."/>
            <person name="Du Z.-Y."/>
            <person name="Zienkiewicz A."/>
            <person name="Zienkiewicz K."/>
            <person name="Morin E."/>
            <person name="Tisserant E."/>
            <person name="Splivallo R."/>
            <person name="Hainaut M."/>
            <person name="Henrissat B."/>
            <person name="Ohm R."/>
            <person name="Kuo A."/>
            <person name="Yan J."/>
            <person name="Lipzen A."/>
            <person name="Nolan M."/>
            <person name="Labutti K."/>
            <person name="Barry K."/>
            <person name="Goldstein A."/>
            <person name="Labbe J."/>
            <person name="Schadt C."/>
            <person name="Tuskan G."/>
            <person name="Grigoriev I."/>
            <person name="Martin F."/>
            <person name="Vilgalys R."/>
            <person name="Bonito G."/>
        </authorList>
    </citation>
    <scope>NUCLEOTIDE SEQUENCE [LARGE SCALE GENOMIC DNA]</scope>
    <source>
        <strain evidence="3 4">AG-77</strain>
    </source>
</reference>
<evidence type="ECO:0000256" key="1">
    <source>
        <dbReference type="SAM" id="Phobius"/>
    </source>
</evidence>
<feature type="chain" id="PRO_5008276062" evidence="2">
    <location>
        <begin position="17"/>
        <end position="310"/>
    </location>
</feature>